<gene>
    <name evidence="2" type="ORF">AAE3_LOCUS13380</name>
</gene>
<evidence type="ECO:0000256" key="1">
    <source>
        <dbReference type="SAM" id="MobiDB-lite"/>
    </source>
</evidence>
<accession>A0A8S0VV01</accession>
<protein>
    <submittedName>
        <fullName evidence="2">Uncharacterized protein</fullName>
    </submittedName>
</protein>
<dbReference type="AlphaFoldDB" id="A0A8S0VV01"/>
<organism evidence="2 3">
    <name type="scientific">Cyclocybe aegerita</name>
    <name type="common">Black poplar mushroom</name>
    <name type="synonym">Agrocybe aegerita</name>
    <dbReference type="NCBI Taxonomy" id="1973307"/>
    <lineage>
        <taxon>Eukaryota</taxon>
        <taxon>Fungi</taxon>
        <taxon>Dikarya</taxon>
        <taxon>Basidiomycota</taxon>
        <taxon>Agaricomycotina</taxon>
        <taxon>Agaricomycetes</taxon>
        <taxon>Agaricomycetidae</taxon>
        <taxon>Agaricales</taxon>
        <taxon>Agaricineae</taxon>
        <taxon>Bolbitiaceae</taxon>
        <taxon>Cyclocybe</taxon>
    </lineage>
</organism>
<feature type="region of interest" description="Disordered" evidence="1">
    <location>
        <begin position="225"/>
        <end position="267"/>
    </location>
</feature>
<feature type="compositionally biased region" description="Polar residues" evidence="1">
    <location>
        <begin position="373"/>
        <end position="383"/>
    </location>
</feature>
<evidence type="ECO:0000313" key="3">
    <source>
        <dbReference type="Proteomes" id="UP000467700"/>
    </source>
</evidence>
<dbReference type="Proteomes" id="UP000467700">
    <property type="component" value="Unassembled WGS sequence"/>
</dbReference>
<proteinExistence type="predicted"/>
<feature type="region of interest" description="Disordered" evidence="1">
    <location>
        <begin position="293"/>
        <end position="339"/>
    </location>
</feature>
<comment type="caution">
    <text evidence="2">The sequence shown here is derived from an EMBL/GenBank/DDBJ whole genome shotgun (WGS) entry which is preliminary data.</text>
</comment>
<name>A0A8S0VV01_CYCAE</name>
<dbReference type="EMBL" id="CACVBS010000101">
    <property type="protein sequence ID" value="CAA7271180.1"/>
    <property type="molecule type" value="Genomic_DNA"/>
</dbReference>
<evidence type="ECO:0000313" key="2">
    <source>
        <dbReference type="EMBL" id="CAA7271180.1"/>
    </source>
</evidence>
<feature type="region of interest" description="Disordered" evidence="1">
    <location>
        <begin position="373"/>
        <end position="396"/>
    </location>
</feature>
<keyword evidence="3" id="KW-1185">Reference proteome</keyword>
<sequence length="396" mass="43648">MAKKLERWTVLLSRTRNEWNLVRLGLNPPPSIWSGVPTGLENRKHNHTELFIVSSSPTFSLLLPEEMMPVIKASYERVHSSSFHPPTEYAQLSSSELGILAFARLMDEASGNSVAEAPPFWPKPTAYVTVFSHTMADPPTNGCEETMRTTNASRGTRWATQDTFDWMTRSSSLPQSAFGSVLSSAPTFAPLVRYGLNLPTEGRAYPGPLFGNPVASADLHSLSFESPSTNQHEIVERKQVSGVRRTSKNAGSHRSGPYDRGSSHRRHNVMKYQHLNSPDEHYKPFSKANLPVVGKEIHSGPPPGNPFESRERQPRVAPPQSTLEELTRKRNGSNQQVESSVLLTSAPVHIQKFSENPGAKPVRKAQKASNQLGIVATPQTNGAASRGNRVAQTFVE</sequence>
<reference evidence="2 3" key="1">
    <citation type="submission" date="2020-01" db="EMBL/GenBank/DDBJ databases">
        <authorList>
            <person name="Gupta K D."/>
        </authorList>
    </citation>
    <scope>NUCLEOTIDE SEQUENCE [LARGE SCALE GENOMIC DNA]</scope>
</reference>